<dbReference type="EMBL" id="CAKKLH010000314">
    <property type="protein sequence ID" value="CAH0111601.1"/>
    <property type="molecule type" value="Genomic_DNA"/>
</dbReference>
<dbReference type="Gene3D" id="4.10.410.10">
    <property type="entry name" value="Pancreatic trypsin inhibitor Kunitz domain"/>
    <property type="match status" value="1"/>
</dbReference>
<feature type="domain" description="BPTI/Kunitz inhibitor" evidence="2">
    <location>
        <begin position="35"/>
        <end position="92"/>
    </location>
</feature>
<organism evidence="3 4">
    <name type="scientific">Daphnia galeata</name>
    <dbReference type="NCBI Taxonomy" id="27404"/>
    <lineage>
        <taxon>Eukaryota</taxon>
        <taxon>Metazoa</taxon>
        <taxon>Ecdysozoa</taxon>
        <taxon>Arthropoda</taxon>
        <taxon>Crustacea</taxon>
        <taxon>Branchiopoda</taxon>
        <taxon>Diplostraca</taxon>
        <taxon>Cladocera</taxon>
        <taxon>Anomopoda</taxon>
        <taxon>Daphniidae</taxon>
        <taxon>Daphnia</taxon>
    </lineage>
</organism>
<dbReference type="Proteomes" id="UP000789390">
    <property type="component" value="Unassembled WGS sequence"/>
</dbReference>
<dbReference type="PROSITE" id="PS50279">
    <property type="entry name" value="BPTI_KUNITZ_2"/>
    <property type="match status" value="1"/>
</dbReference>
<feature type="chain" id="PRO_5035240382" description="BPTI/Kunitz inhibitor domain-containing protein" evidence="1">
    <location>
        <begin position="19"/>
        <end position="109"/>
    </location>
</feature>
<dbReference type="SMART" id="SM00131">
    <property type="entry name" value="KU"/>
    <property type="match status" value="1"/>
</dbReference>
<reference evidence="3" key="1">
    <citation type="submission" date="2021-11" db="EMBL/GenBank/DDBJ databases">
        <authorList>
            <person name="Schell T."/>
        </authorList>
    </citation>
    <scope>NUCLEOTIDE SEQUENCE</scope>
    <source>
        <strain evidence="3">M5</strain>
    </source>
</reference>
<dbReference type="Pfam" id="PF00014">
    <property type="entry name" value="Kunitz_BPTI"/>
    <property type="match status" value="1"/>
</dbReference>
<dbReference type="OrthoDB" id="6371245at2759"/>
<dbReference type="AlphaFoldDB" id="A0A8J2RVV4"/>
<name>A0A8J2RVV4_9CRUS</name>
<comment type="caution">
    <text evidence="3">The sequence shown here is derived from an EMBL/GenBank/DDBJ whole genome shotgun (WGS) entry which is preliminary data.</text>
</comment>
<accession>A0A8J2RVV4</accession>
<evidence type="ECO:0000313" key="4">
    <source>
        <dbReference type="Proteomes" id="UP000789390"/>
    </source>
</evidence>
<sequence>MSATTFVVLLCLVAFASAAPRDTRFNRFAPLDPVCLQPPISRVPTNKICTPHRFSIMYYYDSRTRDCERISYNGCGGSGNLFTSEHACEFRCDRDNSFESFERFSDEKK</sequence>
<gene>
    <name evidence="3" type="ORF">DGAL_LOCUS15249</name>
</gene>
<evidence type="ECO:0000313" key="3">
    <source>
        <dbReference type="EMBL" id="CAH0111601.1"/>
    </source>
</evidence>
<dbReference type="InterPro" id="IPR052861">
    <property type="entry name" value="BPTI/Kunitz_domain"/>
</dbReference>
<dbReference type="PANTHER" id="PTHR47248">
    <property type="entry name" value="PROTEIN CBG06772"/>
    <property type="match status" value="1"/>
</dbReference>
<dbReference type="GO" id="GO:0004867">
    <property type="term" value="F:serine-type endopeptidase inhibitor activity"/>
    <property type="evidence" value="ECO:0007669"/>
    <property type="project" value="InterPro"/>
</dbReference>
<proteinExistence type="predicted"/>
<dbReference type="SUPFAM" id="SSF57362">
    <property type="entry name" value="BPTI-like"/>
    <property type="match status" value="1"/>
</dbReference>
<evidence type="ECO:0000256" key="1">
    <source>
        <dbReference type="SAM" id="SignalP"/>
    </source>
</evidence>
<dbReference type="InterPro" id="IPR036880">
    <property type="entry name" value="Kunitz_BPTI_sf"/>
</dbReference>
<dbReference type="PANTHER" id="PTHR47248:SF6">
    <property type="entry name" value="BPTI_KUNITZ INHIBITOR DOMAIN-CONTAINING PROTEIN"/>
    <property type="match status" value="1"/>
</dbReference>
<feature type="signal peptide" evidence="1">
    <location>
        <begin position="1"/>
        <end position="18"/>
    </location>
</feature>
<keyword evidence="1" id="KW-0732">Signal</keyword>
<keyword evidence="4" id="KW-1185">Reference proteome</keyword>
<evidence type="ECO:0000259" key="2">
    <source>
        <dbReference type="PROSITE" id="PS50279"/>
    </source>
</evidence>
<dbReference type="InterPro" id="IPR002223">
    <property type="entry name" value="Kunitz_BPTI"/>
</dbReference>
<protein>
    <recommendedName>
        <fullName evidence="2">BPTI/Kunitz inhibitor domain-containing protein</fullName>
    </recommendedName>
</protein>